<dbReference type="RefSeq" id="WP_209662991.1">
    <property type="nucleotide sequence ID" value="NZ_JAGGMS010000001.1"/>
</dbReference>
<dbReference type="InterPro" id="IPR038332">
    <property type="entry name" value="PPE_sf"/>
</dbReference>
<dbReference type="Gene3D" id="1.20.1260.20">
    <property type="entry name" value="PPE superfamily"/>
    <property type="match status" value="1"/>
</dbReference>
<feature type="region of interest" description="Disordered" evidence="1">
    <location>
        <begin position="1"/>
        <end position="42"/>
    </location>
</feature>
<dbReference type="SUPFAM" id="SSF140453">
    <property type="entry name" value="EsxAB dimer-like"/>
    <property type="match status" value="1"/>
</dbReference>
<proteinExistence type="predicted"/>
<reference evidence="2 3" key="1">
    <citation type="submission" date="2021-03" db="EMBL/GenBank/DDBJ databases">
        <title>Sequencing the genomes of 1000 actinobacteria strains.</title>
        <authorList>
            <person name="Klenk H.-P."/>
        </authorList>
    </citation>
    <scope>NUCLEOTIDE SEQUENCE [LARGE SCALE GENOMIC DNA]</scope>
    <source>
        <strain evidence="2 3">DSM 45510</strain>
    </source>
</reference>
<dbReference type="InterPro" id="IPR036689">
    <property type="entry name" value="ESAT-6-like_sf"/>
</dbReference>
<feature type="compositionally biased region" description="Low complexity" evidence="1">
    <location>
        <begin position="261"/>
        <end position="281"/>
    </location>
</feature>
<evidence type="ECO:0000256" key="1">
    <source>
        <dbReference type="SAM" id="MobiDB-lite"/>
    </source>
</evidence>
<dbReference type="Proteomes" id="UP000741013">
    <property type="component" value="Unassembled WGS sequence"/>
</dbReference>
<organism evidence="2 3">
    <name type="scientific">Amycolatopsis magusensis</name>
    <dbReference type="NCBI Taxonomy" id="882444"/>
    <lineage>
        <taxon>Bacteria</taxon>
        <taxon>Bacillati</taxon>
        <taxon>Actinomycetota</taxon>
        <taxon>Actinomycetes</taxon>
        <taxon>Pseudonocardiales</taxon>
        <taxon>Pseudonocardiaceae</taxon>
        <taxon>Amycolatopsis</taxon>
    </lineage>
</organism>
<feature type="compositionally biased region" description="Polar residues" evidence="1">
    <location>
        <begin position="340"/>
        <end position="352"/>
    </location>
</feature>
<gene>
    <name evidence="2" type="ORF">JOM49_000773</name>
</gene>
<feature type="compositionally biased region" description="Low complexity" evidence="1">
    <location>
        <begin position="354"/>
        <end position="371"/>
    </location>
</feature>
<comment type="caution">
    <text evidence="2">The sequence shown here is derived from an EMBL/GenBank/DDBJ whole genome shotgun (WGS) entry which is preliminary data.</text>
</comment>
<sequence length="445" mass="43039">MAPQDGSNVPLGDNSSTVDIVESARGRSDGPDMGADRAITNPPNWQAQESQQLYEGATVNNDPGTAEATSQVWTQHSKELNQAANDLYNAISELGAAWVGQGAGAAQGTLVAIANSSSTASEAASTMSTRLAQQAAAAAEVKKMPAPMKFDPQKQTEAMLAGGPAAMVADMKAQSDAADEVKAQQVAFFNRYTQAMSEVDSTTPSFGPESLGLKAYSGTGPSGLGLTGVGAGVSSVGGASVTGPYGAYGAGYSGAETTGLGNSSSAASGVAPGSSVSSATTQAGYTAPGQGVGVGTGAGAVPSAPAAPAAPAGSPASALGAAGLGGAAGLAGGRALSSGNRSGATRSASSETGAAAQAQPNSAASAAPQNPGLVSPGGTIGGQGAPPMGMGGMGGMGGAHGAQAQEEEEHTHASFLIEPDPDDAFGANEATPPPVIGAWTDDEDR</sequence>
<feature type="region of interest" description="Disordered" evidence="1">
    <location>
        <begin position="261"/>
        <end position="282"/>
    </location>
</feature>
<dbReference type="EMBL" id="JAGGMS010000001">
    <property type="protein sequence ID" value="MBP2179247.1"/>
    <property type="molecule type" value="Genomic_DNA"/>
</dbReference>
<name>A0ABS4PIK3_9PSEU</name>
<protein>
    <submittedName>
        <fullName evidence="2">Uncharacterized protein YukE</fullName>
    </submittedName>
</protein>
<evidence type="ECO:0000313" key="2">
    <source>
        <dbReference type="EMBL" id="MBP2179247.1"/>
    </source>
</evidence>
<accession>A0ABS4PIK3</accession>
<feature type="compositionally biased region" description="Gly residues" evidence="1">
    <location>
        <begin position="378"/>
        <end position="400"/>
    </location>
</feature>
<evidence type="ECO:0000313" key="3">
    <source>
        <dbReference type="Proteomes" id="UP000741013"/>
    </source>
</evidence>
<feature type="region of interest" description="Disordered" evidence="1">
    <location>
        <begin position="336"/>
        <end position="445"/>
    </location>
</feature>
<keyword evidence="3" id="KW-1185">Reference proteome</keyword>